<proteinExistence type="predicted"/>
<feature type="compositionally biased region" description="Basic and acidic residues" evidence="1">
    <location>
        <begin position="258"/>
        <end position="291"/>
    </location>
</feature>
<feature type="compositionally biased region" description="Pro residues" evidence="1">
    <location>
        <begin position="244"/>
        <end position="256"/>
    </location>
</feature>
<feature type="compositionally biased region" description="Gly residues" evidence="1">
    <location>
        <begin position="189"/>
        <end position="198"/>
    </location>
</feature>
<feature type="compositionally biased region" description="Basic residues" evidence="1">
    <location>
        <begin position="106"/>
        <end position="117"/>
    </location>
</feature>
<feature type="compositionally biased region" description="Low complexity" evidence="1">
    <location>
        <begin position="160"/>
        <end position="172"/>
    </location>
</feature>
<feature type="compositionally biased region" description="Low complexity" evidence="1">
    <location>
        <begin position="55"/>
        <end position="83"/>
    </location>
</feature>
<dbReference type="GeneID" id="139074973"/>
<keyword evidence="2" id="KW-1185">Reference proteome</keyword>
<gene>
    <name evidence="3" type="primary">LOC139074973</name>
</gene>
<evidence type="ECO:0000256" key="1">
    <source>
        <dbReference type="SAM" id="MobiDB-lite"/>
    </source>
</evidence>
<feature type="compositionally biased region" description="Basic and acidic residues" evidence="1">
    <location>
        <begin position="96"/>
        <end position="105"/>
    </location>
</feature>
<sequence>MLLVHSTERRRRTSCPALSRCKRVEGKRGRGEAPGETQSPYCTRPPRLSTEAETLRPLPAPARRSPAPSGAQATGQATAARASPRGLETQPASRRTLHEGIEGGQRRQRRPRSHRGGARGLGAGAPHPSPPGAPGKLPTWRSAPLRQLLRSDCRGRETGEGAWSSGGSAEATPLPRPQGLPANGAAAGARGGGGGAAGAGRAEAVPVALCVRAAGGSARRAPGDAGLGCTAARKTPRKSGGTRGPPPQNPDGPAAPPFERKEREKGMKRGPRETNKHRTEGRKRGEGERPLRTQQGESHLQARKRVFHRNRSGRHLWSWTSQLPKRGEINFCRVSHPVNARLSFSTN</sequence>
<accession>A0ABM4KA19</accession>
<reference evidence="3" key="1">
    <citation type="submission" date="2025-08" db="UniProtKB">
        <authorList>
            <consortium name="RefSeq"/>
        </authorList>
    </citation>
    <scope>IDENTIFICATION</scope>
    <source>
        <tissue evidence="3">Blood</tissue>
    </source>
</reference>
<feature type="region of interest" description="Disordered" evidence="1">
    <location>
        <begin position="22"/>
        <end position="201"/>
    </location>
</feature>
<evidence type="ECO:0000313" key="3">
    <source>
        <dbReference type="RefSeq" id="XP_070425043.1"/>
    </source>
</evidence>
<evidence type="ECO:0000313" key="2">
    <source>
        <dbReference type="Proteomes" id="UP001652662"/>
    </source>
</evidence>
<feature type="compositionally biased region" description="Basic and acidic residues" evidence="1">
    <location>
        <begin position="149"/>
        <end position="159"/>
    </location>
</feature>
<name>A0ABM4KA19_EQUPR</name>
<feature type="compositionally biased region" description="Basic and acidic residues" evidence="1">
    <location>
        <begin position="22"/>
        <end position="33"/>
    </location>
</feature>
<dbReference type="RefSeq" id="XP_070425043.1">
    <property type="nucleotide sequence ID" value="XM_070568942.1"/>
</dbReference>
<organism evidence="2 3">
    <name type="scientific">Equus przewalskii</name>
    <name type="common">Przewalski's horse</name>
    <name type="synonym">Equus caballus przewalskii</name>
    <dbReference type="NCBI Taxonomy" id="9798"/>
    <lineage>
        <taxon>Eukaryota</taxon>
        <taxon>Metazoa</taxon>
        <taxon>Chordata</taxon>
        <taxon>Craniata</taxon>
        <taxon>Vertebrata</taxon>
        <taxon>Euteleostomi</taxon>
        <taxon>Mammalia</taxon>
        <taxon>Eutheria</taxon>
        <taxon>Laurasiatheria</taxon>
        <taxon>Perissodactyla</taxon>
        <taxon>Equidae</taxon>
        <taxon>Equus</taxon>
    </lineage>
</organism>
<protein>
    <submittedName>
        <fullName evidence="3">Synapsin-1-like</fullName>
    </submittedName>
</protein>
<feature type="region of interest" description="Disordered" evidence="1">
    <location>
        <begin position="216"/>
        <end position="299"/>
    </location>
</feature>
<dbReference type="Proteomes" id="UP001652662">
    <property type="component" value="Chromosome 12"/>
</dbReference>